<keyword evidence="4" id="KW-0812">Transmembrane</keyword>
<keyword evidence="2" id="KW-0689">Ribosomal protein</keyword>
<sequence length="242" mass="26542">MRLQPPEMLTARASSVWYASWIHGIFGHVASISHAYLRLLRAGYAALIGVILSFSRTFWLAVFGFMYSSTVLDSCVKTNKDIVARITFATLAGDIVLTAAYAHELPCYGLKGGFTNYAAGLLLAQSHLKKFELGKDYPGKETATGEDFNAEEGEGKWPFRALLDVGLVRTTTGNRVFGALKCQLSYYFPDVEGTNVETFEVAYLDSDSFAMCTLGYLVTHDVDADAASMASSVYGLLYEIKK</sequence>
<feature type="transmembrane region" description="Helical" evidence="4">
    <location>
        <begin position="44"/>
        <end position="67"/>
    </location>
</feature>
<keyword evidence="4" id="KW-1133">Transmembrane helix</keyword>
<comment type="similarity">
    <text evidence="1">Belongs to the universal ribosomal protein uL18 family.</text>
</comment>
<dbReference type="Proteomes" id="UP001497522">
    <property type="component" value="Chromosome 8"/>
</dbReference>
<feature type="transmembrane region" description="Helical" evidence="4">
    <location>
        <begin position="16"/>
        <end position="37"/>
    </location>
</feature>
<accession>A0ABP1BW37</accession>
<keyword evidence="4" id="KW-0472">Membrane</keyword>
<evidence type="ECO:0000313" key="5">
    <source>
        <dbReference type="EMBL" id="CAK9880609.1"/>
    </source>
</evidence>
<keyword evidence="6" id="KW-1185">Reference proteome</keyword>
<dbReference type="Gene3D" id="3.30.420.100">
    <property type="match status" value="1"/>
</dbReference>
<evidence type="ECO:0000313" key="6">
    <source>
        <dbReference type="Proteomes" id="UP001497522"/>
    </source>
</evidence>
<proteinExistence type="inferred from homology"/>
<dbReference type="PANTHER" id="PTHR23410">
    <property type="entry name" value="RIBOSOMAL PROTEIN L5-RELATED"/>
    <property type="match status" value="1"/>
</dbReference>
<evidence type="ECO:0000256" key="3">
    <source>
        <dbReference type="ARBA" id="ARBA00023274"/>
    </source>
</evidence>
<keyword evidence="3" id="KW-0687">Ribonucleoprotein</keyword>
<reference evidence="5" key="1">
    <citation type="submission" date="2024-03" db="EMBL/GenBank/DDBJ databases">
        <authorList>
            <consortium name="ELIXIR-Norway"/>
            <consortium name="Elixir Norway"/>
        </authorList>
    </citation>
    <scope>NUCLEOTIDE SEQUENCE</scope>
</reference>
<dbReference type="PRINTS" id="PR00058">
    <property type="entry name" value="RIBOSOMALL5"/>
</dbReference>
<gene>
    <name evidence="5" type="ORF">CSSPJE1EN2_LOCUS22008</name>
</gene>
<organism evidence="5 6">
    <name type="scientific">Sphagnum jensenii</name>
    <dbReference type="NCBI Taxonomy" id="128206"/>
    <lineage>
        <taxon>Eukaryota</taxon>
        <taxon>Viridiplantae</taxon>
        <taxon>Streptophyta</taxon>
        <taxon>Embryophyta</taxon>
        <taxon>Bryophyta</taxon>
        <taxon>Sphagnophytina</taxon>
        <taxon>Sphagnopsida</taxon>
        <taxon>Sphagnales</taxon>
        <taxon>Sphagnaceae</taxon>
        <taxon>Sphagnum</taxon>
    </lineage>
</organism>
<evidence type="ECO:0000256" key="4">
    <source>
        <dbReference type="SAM" id="Phobius"/>
    </source>
</evidence>
<name>A0ABP1BW37_9BRYO</name>
<dbReference type="PANTHER" id="PTHR23410:SF12">
    <property type="entry name" value="LARGE RIBOSOMAL SUBUNIT PROTEIN UL18"/>
    <property type="match status" value="1"/>
</dbReference>
<evidence type="ECO:0000256" key="2">
    <source>
        <dbReference type="ARBA" id="ARBA00022980"/>
    </source>
</evidence>
<dbReference type="EMBL" id="OZ023709">
    <property type="protein sequence ID" value="CAK9880609.1"/>
    <property type="molecule type" value="Genomic_DNA"/>
</dbReference>
<dbReference type="Pfam" id="PF17144">
    <property type="entry name" value="Ribosomal_L5e"/>
    <property type="match status" value="1"/>
</dbReference>
<dbReference type="InterPro" id="IPR005485">
    <property type="entry name" value="Rbsml_uL18_euk_arch"/>
</dbReference>
<protein>
    <submittedName>
        <fullName evidence="5">Uncharacterized protein</fullName>
    </submittedName>
</protein>
<dbReference type="SUPFAM" id="SSF53137">
    <property type="entry name" value="Translational machinery components"/>
    <property type="match status" value="1"/>
</dbReference>
<evidence type="ECO:0000256" key="1">
    <source>
        <dbReference type="ARBA" id="ARBA00007116"/>
    </source>
</evidence>